<accession>A0A2T9WUU9</accession>
<feature type="transmembrane region" description="Helical" evidence="1">
    <location>
        <begin position="342"/>
        <end position="364"/>
    </location>
</feature>
<sequence>MHKSFNGFLYIMGETIIDKLIDENKNINKHILILYLIIFPISILFFTNLYYILFGIFYLFALYYFLKNTKFNMIKILYLLIFILPILNIFNNILFKYFVYVFFSFILFYFFGNFVAENKLSINRKQIIILIISLIYVLFVTSYNIINIYSLFFISLLGFLFNLDDKKIYHLTSLNFLNKYSQIIFSIISIFLSIQLILSLIVQNILILFNISSSSISELILMLILFTISSFSILEFILMLMIKRIFNKPEGFTMYILILIIFLFIFFTIIFFLTKNNIIYIIQNIIIMFLFFFTAIHAYLYHRFPNSKKIILGIVSGIPFILMNFINYFYYINPGTLFNLPLFIILFSINLLILAIIGLVLIYIHSIYKKHI</sequence>
<protein>
    <submittedName>
        <fullName evidence="2">Uncharacterized protein</fullName>
    </submittedName>
</protein>
<feature type="transmembrane region" description="Helical" evidence="1">
    <location>
        <begin position="97"/>
        <end position="115"/>
    </location>
</feature>
<keyword evidence="1" id="KW-1133">Transmembrane helix</keyword>
<proteinExistence type="predicted"/>
<feature type="transmembrane region" description="Helical" evidence="1">
    <location>
        <begin position="145"/>
        <end position="163"/>
    </location>
</feature>
<organism evidence="2 3">
    <name type="scientific">Nanobsidianus stetteri</name>
    <dbReference type="NCBI Taxonomy" id="1294122"/>
    <lineage>
        <taxon>Archaea</taxon>
        <taxon>Nanobdellota</taxon>
        <taxon>Candidatus Nanoarchaeia</taxon>
        <taxon>Nanoarchaeales</taxon>
        <taxon>Nanopusillaceae</taxon>
        <taxon>Candidatus Nanobsidianus</taxon>
    </lineage>
</organism>
<dbReference type="EMBL" id="QEFH01000003">
    <property type="protein sequence ID" value="PVU71591.1"/>
    <property type="molecule type" value="Genomic_DNA"/>
</dbReference>
<feature type="transmembrane region" description="Helical" evidence="1">
    <location>
        <begin position="278"/>
        <end position="301"/>
    </location>
</feature>
<feature type="transmembrane region" description="Helical" evidence="1">
    <location>
        <begin position="73"/>
        <end position="91"/>
    </location>
</feature>
<feature type="transmembrane region" description="Helical" evidence="1">
    <location>
        <begin position="219"/>
        <end position="240"/>
    </location>
</feature>
<feature type="transmembrane region" description="Helical" evidence="1">
    <location>
        <begin position="183"/>
        <end position="207"/>
    </location>
</feature>
<feature type="transmembrane region" description="Helical" evidence="1">
    <location>
        <begin position="33"/>
        <end position="66"/>
    </location>
</feature>
<keyword evidence="1" id="KW-0472">Membrane</keyword>
<feature type="transmembrane region" description="Helical" evidence="1">
    <location>
        <begin position="310"/>
        <end position="330"/>
    </location>
</feature>
<evidence type="ECO:0000313" key="3">
    <source>
        <dbReference type="Proteomes" id="UP000245908"/>
    </source>
</evidence>
<dbReference type="AlphaFoldDB" id="A0A2T9WUU9"/>
<comment type="caution">
    <text evidence="2">The sequence shown here is derived from an EMBL/GenBank/DDBJ whole genome shotgun (WGS) entry which is preliminary data.</text>
</comment>
<gene>
    <name evidence="2" type="ORF">DDW05_00610</name>
</gene>
<name>A0A2T9WUU9_NANST</name>
<evidence type="ECO:0000313" key="2">
    <source>
        <dbReference type="EMBL" id="PVU71591.1"/>
    </source>
</evidence>
<keyword evidence="1" id="KW-0812">Transmembrane</keyword>
<feature type="transmembrane region" description="Helical" evidence="1">
    <location>
        <begin position="252"/>
        <end position="272"/>
    </location>
</feature>
<reference evidence="2 3" key="1">
    <citation type="journal article" date="2015" name="Appl. Environ. Microbiol.">
        <title>Nanoarchaeota, Their Sulfolobales Host, and Nanoarchaeota Virus Distribution across Yellowstone National Park Hot Springs.</title>
        <authorList>
            <person name="Munson-McGee J.H."/>
            <person name="Field E.K."/>
            <person name="Bateson M."/>
            <person name="Rooney C."/>
            <person name="Stepanauskas R."/>
            <person name="Young M.J."/>
        </authorList>
    </citation>
    <scope>NUCLEOTIDE SEQUENCE [LARGE SCALE GENOMIC DNA]</scope>
    <source>
        <strain evidence="2">SCGC AB-777_O03</strain>
    </source>
</reference>
<evidence type="ECO:0000256" key="1">
    <source>
        <dbReference type="SAM" id="Phobius"/>
    </source>
</evidence>
<dbReference type="Proteomes" id="UP000245908">
    <property type="component" value="Unassembled WGS sequence"/>
</dbReference>